<feature type="region of interest" description="Disordered" evidence="3">
    <location>
        <begin position="309"/>
        <end position="330"/>
    </location>
</feature>
<proteinExistence type="predicted"/>
<dbReference type="Gene3D" id="3.30.300.30">
    <property type="match status" value="1"/>
</dbReference>
<dbReference type="InterPro" id="IPR042099">
    <property type="entry name" value="ANL_N_sf"/>
</dbReference>
<dbReference type="EMBL" id="JH659331">
    <property type="protein sequence ID" value="EXK42132.1"/>
    <property type="molecule type" value="Genomic_DNA"/>
</dbReference>
<feature type="transmembrane region" description="Helical" evidence="4">
    <location>
        <begin position="40"/>
        <end position="62"/>
    </location>
</feature>
<feature type="compositionally biased region" description="Low complexity" evidence="3">
    <location>
        <begin position="174"/>
        <end position="184"/>
    </location>
</feature>
<evidence type="ECO:0000256" key="2">
    <source>
        <dbReference type="ARBA" id="ARBA00022553"/>
    </source>
</evidence>
<feature type="transmembrane region" description="Helical" evidence="4">
    <location>
        <begin position="83"/>
        <end position="99"/>
    </location>
</feature>
<dbReference type="PANTHER" id="PTHR44845">
    <property type="entry name" value="CARRIER DOMAIN-CONTAINING PROTEIN"/>
    <property type="match status" value="1"/>
</dbReference>
<feature type="compositionally biased region" description="Basic and acidic residues" evidence="3">
    <location>
        <begin position="229"/>
        <end position="250"/>
    </location>
</feature>
<dbReference type="OrthoDB" id="329835at2759"/>
<sequence>MMAPVPPVNQVGIAWPNILSLYVRGHHCLGWDCLTPSEQAGIIISATVILIVLLFTYMYYLGRITTAHQEIVLRRQRRHRSRSFTLAPTVSLVQLPPVPRFPSQQVSYQPVLYHPPLAPLVPVALPHLQGPSGVVPQQQIPVFLPIQPTTYVQPQPIFQPTTRQNEQVRPLHRSGSCPASMSSSGLPPRHPSWRQRLRRAFGLPLGKASTVDSESVPGTPAMPQPPPEGSHRESNANKYADKQTEAHDAPRNSQDLGRNSGPSDHSQGSDRSNTADSDRIQSPGSASATVHSDDYDLISNVQLQHIHHNASNGQESRGQTDLSNTNDSNWSDFHNPLAMLPARLPFNPMEKPSTPKSVMLDTRQHIDQLEFVMPGRQSRAHTPTLSRQPPIRTYHPECEQHHRGREMHRRNWDSTHYWPVNTSAHSSRGRHLLAMCLRLEHNMWLFSRHDVADPTEDLGWGGYIGGIHEIFHKNAVAHPDRLCVTETVTSKAPRRTYTYRQIDEASNNIANYLRDSGIQNGDVVMIFAHRSAELVCAYMGTLAAGAIVTVLDPQYPPPPTKTTKYVYLQVSKPTALISIRKATEESGPLAPLVQKCIDDELSIKIKTPDLRFTDDGELTVGEDSADIFANVKERTSTPPDMLIGPDSNCTLSFTSGTQGLPKGVLGRHYSLAKYFPWMAERFGLSSESVFACLSGISHDPIQRDIMTPLALGASLILPTKEDIQHVRLSEWMRKWSPTTTHLTPAMGQILVGGATAQFPSLRQVFFFGDVLTTRDCRSLRQLSPACTIINMYGTTETSRAVSYFEVPSAQEDPTALDSLGDSIPAGWGMKGVQVLVVDREDHTKISPIGVYLNDPEKNKEKFTDNWFVDNKKWMEADKANDQGEPWRKYYKGPRDRFYVTGDLGEYRPDGAMRVLGRMGSQVKLEAQDLQNIDEEGVEIGPCTVYLKRFRRIQAEVRDHLKSRLPAHSVPSIYIVLQKLPLNPNGMVDSPNLPFPDASLMTEDASEEDLKSWGNLL</sequence>
<dbReference type="VEuPathDB" id="FungiDB:FOMG_05214"/>
<name>X0AMR3_FUSOX</name>
<dbReference type="Gene3D" id="3.40.50.12780">
    <property type="entry name" value="N-terminal domain of ligase-like"/>
    <property type="match status" value="1"/>
</dbReference>
<keyword evidence="4" id="KW-0812">Transmembrane</keyword>
<keyword evidence="4" id="KW-0472">Membrane</keyword>
<dbReference type="InterPro" id="IPR045851">
    <property type="entry name" value="AMP-bd_C_sf"/>
</dbReference>
<organism evidence="6">
    <name type="scientific">Fusarium oxysporum f. sp. melonis 26406</name>
    <dbReference type="NCBI Taxonomy" id="1089452"/>
    <lineage>
        <taxon>Eukaryota</taxon>
        <taxon>Fungi</taxon>
        <taxon>Dikarya</taxon>
        <taxon>Ascomycota</taxon>
        <taxon>Pezizomycotina</taxon>
        <taxon>Sordariomycetes</taxon>
        <taxon>Hypocreomycetidae</taxon>
        <taxon>Hypocreales</taxon>
        <taxon>Nectriaceae</taxon>
        <taxon>Fusarium</taxon>
        <taxon>Fusarium oxysporum species complex</taxon>
    </lineage>
</organism>
<protein>
    <recommendedName>
        <fullName evidence="5">AMP-dependent synthetase/ligase domain-containing protein</fullName>
    </recommendedName>
</protein>
<dbReference type="PANTHER" id="PTHR44845:SF1">
    <property type="entry name" value="L-2-AMINOADIPATE REDUCTASE"/>
    <property type="match status" value="1"/>
</dbReference>
<evidence type="ECO:0000256" key="1">
    <source>
        <dbReference type="ARBA" id="ARBA00022450"/>
    </source>
</evidence>
<keyword evidence="1" id="KW-0596">Phosphopantetheine</keyword>
<gene>
    <name evidence="6" type="ORF">FOMG_05214</name>
</gene>
<feature type="compositionally biased region" description="Polar residues" evidence="3">
    <location>
        <begin position="251"/>
        <end position="290"/>
    </location>
</feature>
<evidence type="ECO:0000259" key="5">
    <source>
        <dbReference type="Pfam" id="PF00501"/>
    </source>
</evidence>
<dbReference type="InterPro" id="IPR000873">
    <property type="entry name" value="AMP-dep_synth/lig_dom"/>
</dbReference>
<reference evidence="6" key="2">
    <citation type="submission" date="2012-05" db="EMBL/GenBank/DDBJ databases">
        <title>Annotation of the Genome Sequence of Fusarium oxysporum f. sp. melonis 26406.</title>
        <authorList>
            <consortium name="The Broad Institute Genomics Platform"/>
            <person name="Ma L.-J."/>
            <person name="Corby-Kistler H."/>
            <person name="Broz K."/>
            <person name="Gale L.R."/>
            <person name="Jonkers W."/>
            <person name="O'Donnell K."/>
            <person name="Ploetz R."/>
            <person name="Steinberg C."/>
            <person name="Schwartz D.C."/>
            <person name="VanEtten H."/>
            <person name="Zhou S."/>
            <person name="Young S.K."/>
            <person name="Zeng Q."/>
            <person name="Gargeya S."/>
            <person name="Fitzgerald M."/>
            <person name="Abouelleil A."/>
            <person name="Alvarado L."/>
            <person name="Chapman S.B."/>
            <person name="Gainer-Dewar J."/>
            <person name="Goldberg J."/>
            <person name="Griggs A."/>
            <person name="Gujja S."/>
            <person name="Hansen M."/>
            <person name="Howarth C."/>
            <person name="Imamovic A."/>
            <person name="Ireland A."/>
            <person name="Larimer J."/>
            <person name="McCowan C."/>
            <person name="Murphy C."/>
            <person name="Pearson M."/>
            <person name="Poon T.W."/>
            <person name="Priest M."/>
            <person name="Roberts A."/>
            <person name="Saif S."/>
            <person name="Shea T."/>
            <person name="Sykes S."/>
            <person name="Wortman J."/>
            <person name="Nusbaum C."/>
            <person name="Birren B."/>
        </authorList>
    </citation>
    <scope>NUCLEOTIDE SEQUENCE</scope>
    <source>
        <strain evidence="6">26406</strain>
    </source>
</reference>
<dbReference type="HOGENOM" id="CLU_311694_0_0_1"/>
<keyword evidence="4" id="KW-1133">Transmembrane helix</keyword>
<evidence type="ECO:0000313" key="6">
    <source>
        <dbReference type="EMBL" id="EXK42132.1"/>
    </source>
</evidence>
<dbReference type="Pfam" id="PF00501">
    <property type="entry name" value="AMP-binding"/>
    <property type="match status" value="1"/>
</dbReference>
<keyword evidence="2" id="KW-0597">Phosphoprotein</keyword>
<feature type="domain" description="AMP-dependent synthetase/ligase" evidence="5">
    <location>
        <begin position="471"/>
        <end position="841"/>
    </location>
</feature>
<dbReference type="Proteomes" id="UP000030703">
    <property type="component" value="Unassembled WGS sequence"/>
</dbReference>
<dbReference type="AlphaFoldDB" id="X0AMR3"/>
<reference evidence="6" key="1">
    <citation type="submission" date="2012-04" db="EMBL/GenBank/DDBJ databases">
        <title>The Genome Sequence of Fusarium oxysporum melonis.</title>
        <authorList>
            <consortium name="The Broad Institute Genome Sequencing Platform"/>
            <person name="Ma L.-J."/>
            <person name="Gale L.R."/>
            <person name="Schwartz D.C."/>
            <person name="Zhou S."/>
            <person name="Corby-Kistler H."/>
            <person name="Young S.K."/>
            <person name="Zeng Q."/>
            <person name="Gargeya S."/>
            <person name="Fitzgerald M."/>
            <person name="Haas B."/>
            <person name="Abouelleil A."/>
            <person name="Alvarado L."/>
            <person name="Arachchi H.M."/>
            <person name="Berlin A."/>
            <person name="Brown A."/>
            <person name="Chapman S.B."/>
            <person name="Chen Z."/>
            <person name="Dunbar C."/>
            <person name="Freedman E."/>
            <person name="Gearin G."/>
            <person name="Goldberg J."/>
            <person name="Griggs A."/>
            <person name="Gujja S."/>
            <person name="Heiman D."/>
            <person name="Howarth C."/>
            <person name="Larson L."/>
            <person name="Lui A."/>
            <person name="MacDonald P.J.P."/>
            <person name="Montmayeur A."/>
            <person name="Murphy C."/>
            <person name="Neiman D."/>
            <person name="Pearson M."/>
            <person name="Priest M."/>
            <person name="Roberts A."/>
            <person name="Saif S."/>
            <person name="Shea T."/>
            <person name="Shenoy N."/>
            <person name="Sisk P."/>
            <person name="Stolte C."/>
            <person name="Sykes S."/>
            <person name="Wortman J."/>
            <person name="Nusbaum C."/>
            <person name="Birren B."/>
        </authorList>
    </citation>
    <scope>NUCLEOTIDE SEQUENCE</scope>
    <source>
        <strain evidence="6">26406</strain>
    </source>
</reference>
<evidence type="ECO:0000256" key="3">
    <source>
        <dbReference type="SAM" id="MobiDB-lite"/>
    </source>
</evidence>
<feature type="region of interest" description="Disordered" evidence="3">
    <location>
        <begin position="208"/>
        <end position="292"/>
    </location>
</feature>
<feature type="region of interest" description="Disordered" evidence="3">
    <location>
        <begin position="159"/>
        <end position="192"/>
    </location>
</feature>
<evidence type="ECO:0000256" key="4">
    <source>
        <dbReference type="SAM" id="Phobius"/>
    </source>
</evidence>
<accession>X0AMR3</accession>
<dbReference type="SUPFAM" id="SSF56801">
    <property type="entry name" value="Acetyl-CoA synthetase-like"/>
    <property type="match status" value="1"/>
</dbReference>